<organism evidence="2 3">
    <name type="scientific">Haloquadratum walsbyi J07HQW2</name>
    <dbReference type="NCBI Taxonomy" id="1238425"/>
    <lineage>
        <taxon>Archaea</taxon>
        <taxon>Methanobacteriati</taxon>
        <taxon>Methanobacteriota</taxon>
        <taxon>Stenosarchaea group</taxon>
        <taxon>Halobacteria</taxon>
        <taxon>Halobacteriales</taxon>
        <taxon>Haloferacaceae</taxon>
        <taxon>Haloquadratum</taxon>
    </lineage>
</organism>
<dbReference type="STRING" id="1238425.J07HQW2_02873"/>
<sequence>MIMNVEKPEFGVAHPTVIPGDYQNSKLIDTDSDASKDTDNHTSGLETSTQ</sequence>
<dbReference type="AlphaFoldDB" id="U1NGZ7"/>
<dbReference type="Proteomes" id="UP000030710">
    <property type="component" value="Unassembled WGS sequence"/>
</dbReference>
<proteinExistence type="predicted"/>
<feature type="compositionally biased region" description="Polar residues" evidence="1">
    <location>
        <begin position="41"/>
        <end position="50"/>
    </location>
</feature>
<accession>U1NGZ7</accession>
<evidence type="ECO:0000313" key="2">
    <source>
        <dbReference type="EMBL" id="ERG96395.1"/>
    </source>
</evidence>
<protein>
    <submittedName>
        <fullName evidence="2">Uncharacterized protein</fullName>
    </submittedName>
</protein>
<dbReference type="EMBL" id="KE356561">
    <property type="protein sequence ID" value="ERG96395.1"/>
    <property type="molecule type" value="Genomic_DNA"/>
</dbReference>
<evidence type="ECO:0000313" key="3">
    <source>
        <dbReference type="Proteomes" id="UP000030710"/>
    </source>
</evidence>
<evidence type="ECO:0000256" key="1">
    <source>
        <dbReference type="SAM" id="MobiDB-lite"/>
    </source>
</evidence>
<name>U1NGZ7_9EURY</name>
<gene>
    <name evidence="2" type="ORF">J07HQW2_02873</name>
</gene>
<dbReference type="HOGENOM" id="CLU_216163_0_0_2"/>
<feature type="region of interest" description="Disordered" evidence="1">
    <location>
        <begin position="13"/>
        <end position="50"/>
    </location>
</feature>
<dbReference type="eggNOG" id="arCOG12114">
    <property type="taxonomic scope" value="Archaea"/>
</dbReference>
<reference evidence="2 3" key="1">
    <citation type="journal article" date="2013" name="PLoS ONE">
        <title>Assembly-driven community genomics of a hypersaline microbial ecosystem.</title>
        <authorList>
            <person name="Podell S."/>
            <person name="Ugalde J.A."/>
            <person name="Narasingarao P."/>
            <person name="Banfield J.F."/>
            <person name="Heidelberg K.B."/>
            <person name="Allen E.E."/>
        </authorList>
    </citation>
    <scope>NUCLEOTIDE SEQUENCE [LARGE SCALE GENOMIC DNA]</scope>
    <source>
        <strain evidence="3">J07HQW2</strain>
    </source>
</reference>